<comment type="caution">
    <text evidence="1">The sequence shown here is derived from an EMBL/GenBank/DDBJ whole genome shotgun (WGS) entry which is preliminary data.</text>
</comment>
<proteinExistence type="predicted"/>
<keyword evidence="2" id="KW-1185">Reference proteome</keyword>
<reference evidence="1 2" key="1">
    <citation type="submission" date="2021-06" db="EMBL/GenBank/DDBJ databases">
        <title>Caerostris extrusa draft genome.</title>
        <authorList>
            <person name="Kono N."/>
            <person name="Arakawa K."/>
        </authorList>
    </citation>
    <scope>NUCLEOTIDE SEQUENCE [LARGE SCALE GENOMIC DNA]</scope>
</reference>
<evidence type="ECO:0000313" key="2">
    <source>
        <dbReference type="Proteomes" id="UP001054945"/>
    </source>
</evidence>
<dbReference type="EMBL" id="BPLR01009537">
    <property type="protein sequence ID" value="GIY32717.1"/>
    <property type="molecule type" value="Genomic_DNA"/>
</dbReference>
<name>A0AAV4SKB9_CAEEX</name>
<dbReference type="AlphaFoldDB" id="A0AAV4SKB9"/>
<organism evidence="1 2">
    <name type="scientific">Caerostris extrusa</name>
    <name type="common">Bark spider</name>
    <name type="synonym">Caerostris bankana</name>
    <dbReference type="NCBI Taxonomy" id="172846"/>
    <lineage>
        <taxon>Eukaryota</taxon>
        <taxon>Metazoa</taxon>
        <taxon>Ecdysozoa</taxon>
        <taxon>Arthropoda</taxon>
        <taxon>Chelicerata</taxon>
        <taxon>Arachnida</taxon>
        <taxon>Araneae</taxon>
        <taxon>Araneomorphae</taxon>
        <taxon>Entelegynae</taxon>
        <taxon>Araneoidea</taxon>
        <taxon>Araneidae</taxon>
        <taxon>Caerostris</taxon>
    </lineage>
</organism>
<gene>
    <name evidence="1" type="ORF">CEXT_159191</name>
</gene>
<dbReference type="Proteomes" id="UP001054945">
    <property type="component" value="Unassembled WGS sequence"/>
</dbReference>
<evidence type="ECO:0000313" key="1">
    <source>
        <dbReference type="EMBL" id="GIY32717.1"/>
    </source>
</evidence>
<protein>
    <submittedName>
        <fullName evidence="1">Uncharacterized protein</fullName>
    </submittedName>
</protein>
<accession>A0AAV4SKB9</accession>
<sequence length="68" mass="7864">MREDWNTGFGFDSALRWIELSVTDNSCMDNTHSTRRNSFSKTSLNFRWTMSNLVSSWSSLRASSCFSL</sequence>